<feature type="region of interest" description="Disordered" evidence="5">
    <location>
        <begin position="425"/>
        <end position="448"/>
    </location>
</feature>
<evidence type="ECO:0000313" key="8">
    <source>
        <dbReference type="Proteomes" id="UP000799302"/>
    </source>
</evidence>
<accession>A0A6A6UL23</accession>
<evidence type="ECO:0000313" key="7">
    <source>
        <dbReference type="EMBL" id="KAF2672157.1"/>
    </source>
</evidence>
<feature type="compositionally biased region" description="Acidic residues" evidence="5">
    <location>
        <begin position="170"/>
        <end position="180"/>
    </location>
</feature>
<reference evidence="7" key="1">
    <citation type="journal article" date="2020" name="Stud. Mycol.">
        <title>101 Dothideomycetes genomes: a test case for predicting lifestyles and emergence of pathogens.</title>
        <authorList>
            <person name="Haridas S."/>
            <person name="Albert R."/>
            <person name="Binder M."/>
            <person name="Bloem J."/>
            <person name="Labutti K."/>
            <person name="Salamov A."/>
            <person name="Andreopoulos B."/>
            <person name="Baker S."/>
            <person name="Barry K."/>
            <person name="Bills G."/>
            <person name="Bluhm B."/>
            <person name="Cannon C."/>
            <person name="Castanera R."/>
            <person name="Culley D."/>
            <person name="Daum C."/>
            <person name="Ezra D."/>
            <person name="Gonzalez J."/>
            <person name="Henrissat B."/>
            <person name="Kuo A."/>
            <person name="Liang C."/>
            <person name="Lipzen A."/>
            <person name="Lutzoni F."/>
            <person name="Magnuson J."/>
            <person name="Mondo S."/>
            <person name="Nolan M."/>
            <person name="Ohm R."/>
            <person name="Pangilinan J."/>
            <person name="Park H.-J."/>
            <person name="Ramirez L."/>
            <person name="Alfaro M."/>
            <person name="Sun H."/>
            <person name="Tritt A."/>
            <person name="Yoshinaga Y."/>
            <person name="Zwiers L.-H."/>
            <person name="Turgeon B."/>
            <person name="Goodwin S."/>
            <person name="Spatafora J."/>
            <person name="Crous P."/>
            <person name="Grigoriev I."/>
        </authorList>
    </citation>
    <scope>NUCLEOTIDE SEQUENCE</scope>
    <source>
        <strain evidence="7">CBS 115976</strain>
    </source>
</reference>
<dbReference type="Proteomes" id="UP000799302">
    <property type="component" value="Unassembled WGS sequence"/>
</dbReference>
<evidence type="ECO:0000256" key="1">
    <source>
        <dbReference type="ARBA" id="ARBA00004496"/>
    </source>
</evidence>
<organism evidence="7 8">
    <name type="scientific">Microthyrium microscopicum</name>
    <dbReference type="NCBI Taxonomy" id="703497"/>
    <lineage>
        <taxon>Eukaryota</taxon>
        <taxon>Fungi</taxon>
        <taxon>Dikarya</taxon>
        <taxon>Ascomycota</taxon>
        <taxon>Pezizomycotina</taxon>
        <taxon>Dothideomycetes</taxon>
        <taxon>Dothideomycetes incertae sedis</taxon>
        <taxon>Microthyriales</taxon>
        <taxon>Microthyriaceae</taxon>
        <taxon>Microthyrium</taxon>
    </lineage>
</organism>
<comment type="subcellular location">
    <subcellularLocation>
        <location evidence="1">Cytoplasm</location>
    </subcellularLocation>
</comment>
<feature type="region of interest" description="Disordered" evidence="5">
    <location>
        <begin position="682"/>
        <end position="702"/>
    </location>
</feature>
<feature type="domain" description="HOOK N-terminal" evidence="6">
    <location>
        <begin position="9"/>
        <end position="137"/>
    </location>
</feature>
<dbReference type="AlphaFoldDB" id="A0A6A6UL23"/>
<dbReference type="InterPro" id="IPR043936">
    <property type="entry name" value="HOOK_N"/>
</dbReference>
<dbReference type="Pfam" id="PF19047">
    <property type="entry name" value="HOOK_N"/>
    <property type="match status" value="1"/>
</dbReference>
<evidence type="ECO:0000259" key="6">
    <source>
        <dbReference type="Pfam" id="PF19047"/>
    </source>
</evidence>
<dbReference type="PANTHER" id="PTHR18947:SF28">
    <property type="entry name" value="GIRDIN, ISOFORM A"/>
    <property type="match status" value="1"/>
</dbReference>
<name>A0A6A6UL23_9PEZI</name>
<feature type="compositionally biased region" description="Basic and acidic residues" evidence="5">
    <location>
        <begin position="181"/>
        <end position="195"/>
    </location>
</feature>
<dbReference type="OrthoDB" id="2129491at2759"/>
<proteinExistence type="predicted"/>
<keyword evidence="3 4" id="KW-0175">Coiled coil</keyword>
<dbReference type="GO" id="GO:0005737">
    <property type="term" value="C:cytoplasm"/>
    <property type="evidence" value="ECO:0007669"/>
    <property type="project" value="UniProtKB-SubCell"/>
</dbReference>
<dbReference type="GO" id="GO:0005815">
    <property type="term" value="C:microtubule organizing center"/>
    <property type="evidence" value="ECO:0007669"/>
    <property type="project" value="TreeGrafter"/>
</dbReference>
<dbReference type="SUPFAM" id="SSF116907">
    <property type="entry name" value="Hook domain"/>
    <property type="match status" value="1"/>
</dbReference>
<dbReference type="CDD" id="cd22211">
    <property type="entry name" value="HkD_SF"/>
    <property type="match status" value="1"/>
</dbReference>
<dbReference type="InterPro" id="IPR036872">
    <property type="entry name" value="CH_dom_sf"/>
</dbReference>
<sequence>MEKTPPELDQALLLWINSFKLPSPVKTWAELADGATIWTILADIDPDYFHDALPEDDAKSNDNWIPRWQNWKFIEKEVLQYIRDECGRLTNLGRVMHADLKAIATESSKDNIVKVVECVLLASMYSDHSNERMIGIMGSLGPKVAGPIAAFIGGMEELNEASPAYGDTEPSSDVDYSTEDDLPKARDSFERDPELEREERLIQAIQEKKKFEAHLTDALAELDELREHTKKIEDELEESKYALDRRRGKSLDAKDFAQLNERADQDRQYIEELEADLASTKSTLEQQERQLERFKTDSQNKQELRDELQLVTTERDELRQKAKANENLRKKIHTLQEQEKSTQALRQELQAAQDQLQDYDSLRERCFALEKANEENAQTIANGEQEIIDQKTAKRMLEYEVKNIAQKWEQSKELLANAQDTIRELQDGLGDNRPTSPGGDKGMGSLDDELNAEFGVKSAESKSPKQKEPSVTAESIVLQQKLNIAASSVERLEKRCLDLLQENLGFKAVIDDADAHTKQLHPFQHQAKKLEELARELEASKSKFITASSQITDLQQRLEAARGKSANDSDIVLQANQERQQYITDLEQTLRDQRNLLRHALLSAEALQKIDPSQRWSDEFKLIKHQLETISSTPATEAQPVIKATANSMTDRIESVRGTLSLKETMLAEREAEFVNLQSHLDGLKMRPPPVPPKDEPSDKEMQKTLQQLQRENKLIASAWYDITCRLQSNTVHLARRADGGRSWLSRMRTSVNTTSGAGPGKRI</sequence>
<gene>
    <name evidence="7" type="ORF">BT63DRAFT_452651</name>
</gene>
<feature type="coiled-coil region" evidence="4">
    <location>
        <begin position="208"/>
        <end position="365"/>
    </location>
</feature>
<dbReference type="GO" id="GO:0031122">
    <property type="term" value="P:cytoplasmic microtubule organization"/>
    <property type="evidence" value="ECO:0007669"/>
    <property type="project" value="TreeGrafter"/>
</dbReference>
<evidence type="ECO:0000256" key="5">
    <source>
        <dbReference type="SAM" id="MobiDB-lite"/>
    </source>
</evidence>
<dbReference type="GO" id="GO:0051959">
    <property type="term" value="F:dynein light intermediate chain binding"/>
    <property type="evidence" value="ECO:0007669"/>
    <property type="project" value="TreeGrafter"/>
</dbReference>
<dbReference type="EMBL" id="MU004232">
    <property type="protein sequence ID" value="KAF2672157.1"/>
    <property type="molecule type" value="Genomic_DNA"/>
</dbReference>
<dbReference type="PANTHER" id="PTHR18947">
    <property type="entry name" value="HOOK PROTEINS"/>
    <property type="match status" value="1"/>
</dbReference>
<keyword evidence="2" id="KW-0963">Cytoplasm</keyword>
<protein>
    <recommendedName>
        <fullName evidence="6">HOOK N-terminal domain-containing protein</fullName>
    </recommendedName>
</protein>
<evidence type="ECO:0000256" key="4">
    <source>
        <dbReference type="SAM" id="Coils"/>
    </source>
</evidence>
<evidence type="ECO:0000256" key="3">
    <source>
        <dbReference type="ARBA" id="ARBA00023054"/>
    </source>
</evidence>
<dbReference type="GO" id="GO:0008017">
    <property type="term" value="F:microtubule binding"/>
    <property type="evidence" value="ECO:0007669"/>
    <property type="project" value="TreeGrafter"/>
</dbReference>
<keyword evidence="8" id="KW-1185">Reference proteome</keyword>
<evidence type="ECO:0000256" key="2">
    <source>
        <dbReference type="ARBA" id="ARBA00022490"/>
    </source>
</evidence>
<dbReference type="Gene3D" id="1.10.418.10">
    <property type="entry name" value="Calponin-like domain"/>
    <property type="match status" value="1"/>
</dbReference>
<feature type="compositionally biased region" description="Basic and acidic residues" evidence="5">
    <location>
        <begin position="693"/>
        <end position="702"/>
    </location>
</feature>
<dbReference type="GO" id="GO:0030705">
    <property type="term" value="P:cytoskeleton-dependent intracellular transport"/>
    <property type="evidence" value="ECO:0007669"/>
    <property type="project" value="InterPro"/>
</dbReference>
<feature type="region of interest" description="Disordered" evidence="5">
    <location>
        <begin position="161"/>
        <end position="195"/>
    </location>
</feature>